<gene>
    <name evidence="1" type="ORF">FOTG_19101</name>
</gene>
<dbReference type="HOGENOM" id="CLU_2757869_0_0_1"/>
<dbReference type="EMBL" id="KK035592">
    <property type="protein sequence ID" value="EXM12398.1"/>
    <property type="molecule type" value="Genomic_DNA"/>
</dbReference>
<reference evidence="1" key="1">
    <citation type="submission" date="2011-11" db="EMBL/GenBank/DDBJ databases">
        <title>The Genome Sequence of Fusarium oxysporum Cotton.</title>
        <authorList>
            <consortium name="The Broad Institute Genome Sequencing Platform"/>
            <person name="Ma L.-J."/>
            <person name="Gale L.R."/>
            <person name="Schwartz D.C."/>
            <person name="Zhou S."/>
            <person name="Corby-Kistler H."/>
            <person name="Young S.K."/>
            <person name="Zeng Q."/>
            <person name="Gargeya S."/>
            <person name="Fitzgerald M."/>
            <person name="Haas B."/>
            <person name="Abouelleil A."/>
            <person name="Alvarado L."/>
            <person name="Arachchi H.M."/>
            <person name="Berlin A."/>
            <person name="Brown A."/>
            <person name="Chapman S.B."/>
            <person name="Chen Z."/>
            <person name="Dunbar C."/>
            <person name="Freedman E."/>
            <person name="Gearin G."/>
            <person name="Goldberg J."/>
            <person name="Griggs A."/>
            <person name="Gujja S."/>
            <person name="Heiman D."/>
            <person name="Howarth C."/>
            <person name="Larson L."/>
            <person name="Lui A."/>
            <person name="MacDonald P.J.P."/>
            <person name="Montmayeur A."/>
            <person name="Murphy C."/>
            <person name="Neiman D."/>
            <person name="Pearson M."/>
            <person name="Priest M."/>
            <person name="Roberts A."/>
            <person name="Saif S."/>
            <person name="Shea T."/>
            <person name="Shenoy N."/>
            <person name="Sisk P."/>
            <person name="Stolte C."/>
            <person name="Sykes S."/>
            <person name="Wortman J."/>
            <person name="Nusbaum C."/>
            <person name="Birren B."/>
        </authorList>
    </citation>
    <scope>NUCLEOTIDE SEQUENCE [LARGE SCALE GENOMIC DNA]</scope>
    <source>
        <strain evidence="1">25433</strain>
    </source>
</reference>
<reference evidence="1" key="2">
    <citation type="submission" date="2014-03" db="EMBL/GenBank/DDBJ databases">
        <title>The Genome Annotation of Fusarium oxysporum Cotton.</title>
        <authorList>
            <consortium name="The Broad Institute Genomics Platform"/>
            <person name="Ma L.-J."/>
            <person name="Corby-Kistler H."/>
            <person name="Broz K."/>
            <person name="Gale L.R."/>
            <person name="Jonkers W."/>
            <person name="O'Donnell K."/>
            <person name="Ploetz R."/>
            <person name="Steinberg C."/>
            <person name="Schwartz D.C."/>
            <person name="VanEtten H."/>
            <person name="Zhou S."/>
            <person name="Young S.K."/>
            <person name="Zeng Q."/>
            <person name="Gargeya S."/>
            <person name="Fitzgerald M."/>
            <person name="Abouelleil A."/>
            <person name="Alvarado L."/>
            <person name="Chapman S.B."/>
            <person name="Gainer-Dewar J."/>
            <person name="Goldberg J."/>
            <person name="Griggs A."/>
            <person name="Gujja S."/>
            <person name="Hansen M."/>
            <person name="Howarth C."/>
            <person name="Imamovic A."/>
            <person name="Ireland A."/>
            <person name="Larimer J."/>
            <person name="McCowan C."/>
            <person name="Murphy C."/>
            <person name="Pearson M."/>
            <person name="Poon T.W."/>
            <person name="Priest M."/>
            <person name="Roberts A."/>
            <person name="Saif S."/>
            <person name="Shea T."/>
            <person name="Sykes S."/>
            <person name="Wortman J."/>
            <person name="Nusbaum C."/>
            <person name="Birren B."/>
        </authorList>
    </citation>
    <scope>NUCLEOTIDE SEQUENCE</scope>
    <source>
        <strain evidence="1">25433</strain>
    </source>
</reference>
<sequence>MICRLGLNGRVKMMLRFGITEVSFTPRRLTTRVMEKGLGTGPSALVKSRFMILRAHRRVRRLLLGWGRGK</sequence>
<accession>X0KFX2</accession>
<protein>
    <submittedName>
        <fullName evidence="1">Uncharacterized protein</fullName>
    </submittedName>
</protein>
<name>X0KFX2_FUSOX</name>
<organism evidence="1">
    <name type="scientific">Fusarium oxysporum f. sp. vasinfectum 25433</name>
    <dbReference type="NCBI Taxonomy" id="1089449"/>
    <lineage>
        <taxon>Eukaryota</taxon>
        <taxon>Fungi</taxon>
        <taxon>Dikarya</taxon>
        <taxon>Ascomycota</taxon>
        <taxon>Pezizomycotina</taxon>
        <taxon>Sordariomycetes</taxon>
        <taxon>Hypocreomycetidae</taxon>
        <taxon>Hypocreales</taxon>
        <taxon>Nectriaceae</taxon>
        <taxon>Fusarium</taxon>
        <taxon>Fusarium oxysporum species complex</taxon>
    </lineage>
</organism>
<dbReference type="Proteomes" id="UP000030701">
    <property type="component" value="Unassembled WGS sequence"/>
</dbReference>
<evidence type="ECO:0000313" key="1">
    <source>
        <dbReference type="EMBL" id="EXM12398.1"/>
    </source>
</evidence>
<dbReference type="AlphaFoldDB" id="X0KFX2"/>
<proteinExistence type="predicted"/>